<feature type="domain" description="Glycine transporter" evidence="7">
    <location>
        <begin position="9"/>
        <end position="83"/>
    </location>
</feature>
<feature type="transmembrane region" description="Helical" evidence="6">
    <location>
        <begin position="6"/>
        <end position="27"/>
    </location>
</feature>
<keyword evidence="4 6" id="KW-1133">Transmembrane helix</keyword>
<dbReference type="EMBL" id="CZQD01000013">
    <property type="protein sequence ID" value="CUS55860.1"/>
    <property type="molecule type" value="Genomic_DNA"/>
</dbReference>
<keyword evidence="5 6" id="KW-0472">Membrane</keyword>
<feature type="transmembrane region" description="Helical" evidence="6">
    <location>
        <begin position="150"/>
        <end position="168"/>
    </location>
</feature>
<dbReference type="Pfam" id="PF03458">
    <property type="entry name" value="Gly_transporter"/>
    <property type="match status" value="2"/>
</dbReference>
<dbReference type="PANTHER" id="PTHR30506">
    <property type="entry name" value="INNER MEMBRANE PROTEIN"/>
    <property type="match status" value="1"/>
</dbReference>
<evidence type="ECO:0000256" key="2">
    <source>
        <dbReference type="ARBA" id="ARBA00022475"/>
    </source>
</evidence>
<evidence type="ECO:0000256" key="3">
    <source>
        <dbReference type="ARBA" id="ARBA00022692"/>
    </source>
</evidence>
<name>A0A160TWD3_9ZZZZ</name>
<organism evidence="8">
    <name type="scientific">hydrothermal vent metagenome</name>
    <dbReference type="NCBI Taxonomy" id="652676"/>
    <lineage>
        <taxon>unclassified sequences</taxon>
        <taxon>metagenomes</taxon>
        <taxon>ecological metagenomes</taxon>
    </lineage>
</organism>
<feature type="transmembrane region" description="Helical" evidence="6">
    <location>
        <begin position="117"/>
        <end position="138"/>
    </location>
</feature>
<feature type="transmembrane region" description="Helical" evidence="6">
    <location>
        <begin position="174"/>
        <end position="197"/>
    </location>
</feature>
<dbReference type="InterPro" id="IPR005115">
    <property type="entry name" value="Gly_transporter"/>
</dbReference>
<evidence type="ECO:0000313" key="8">
    <source>
        <dbReference type="EMBL" id="CUS55860.1"/>
    </source>
</evidence>
<feature type="domain" description="Glycine transporter" evidence="7">
    <location>
        <begin position="93"/>
        <end position="165"/>
    </location>
</feature>
<gene>
    <name evidence="8" type="ORF">MGWOODY_Hyp130</name>
</gene>
<comment type="subcellular location">
    <subcellularLocation>
        <location evidence="1">Cell membrane</location>
        <topology evidence="1">Multi-pass membrane protein</topology>
    </subcellularLocation>
</comment>
<evidence type="ECO:0000256" key="5">
    <source>
        <dbReference type="ARBA" id="ARBA00023136"/>
    </source>
</evidence>
<keyword evidence="2" id="KW-1003">Cell membrane</keyword>
<protein>
    <submittedName>
        <fullName evidence="8">Inner membrane protein</fullName>
    </submittedName>
</protein>
<dbReference type="PANTHER" id="PTHR30506:SF3">
    <property type="entry name" value="UPF0126 INNER MEMBRANE PROTEIN YADS-RELATED"/>
    <property type="match status" value="1"/>
</dbReference>
<feature type="transmembrane region" description="Helical" evidence="6">
    <location>
        <begin position="34"/>
        <end position="54"/>
    </location>
</feature>
<evidence type="ECO:0000256" key="6">
    <source>
        <dbReference type="SAM" id="Phobius"/>
    </source>
</evidence>
<accession>A0A160TWD3</accession>
<keyword evidence="3 6" id="KW-0812">Transmembrane</keyword>
<sequence length="202" mass="21762">MTADLLLLFADRIGVFVFAISGGIVAVRKQMDMFGVIVLAFLPAIGGGTLRDLILSQPVFWLEDTQTLGLAVAGGFTAFFFHRWLENFRPLRWADAFGMALFAVTGAAKAMSLGFGWPVVLIMGTMTASAGGLLRDVVANEEPLLLKKDIYATAALMGSLVYFLLKLSAVEETFAFGGGLLAAFMIRALAIIFKLSLPRSPF</sequence>
<evidence type="ECO:0000259" key="7">
    <source>
        <dbReference type="Pfam" id="PF03458"/>
    </source>
</evidence>
<evidence type="ECO:0000256" key="4">
    <source>
        <dbReference type="ARBA" id="ARBA00022989"/>
    </source>
</evidence>
<reference evidence="8" key="1">
    <citation type="submission" date="2015-10" db="EMBL/GenBank/DDBJ databases">
        <authorList>
            <person name="Gilbert D.G."/>
        </authorList>
    </citation>
    <scope>NUCLEOTIDE SEQUENCE</scope>
</reference>
<evidence type="ECO:0000256" key="1">
    <source>
        <dbReference type="ARBA" id="ARBA00004651"/>
    </source>
</evidence>
<proteinExistence type="predicted"/>
<feature type="transmembrane region" description="Helical" evidence="6">
    <location>
        <begin position="60"/>
        <end position="81"/>
    </location>
</feature>
<dbReference type="GO" id="GO:0005886">
    <property type="term" value="C:plasma membrane"/>
    <property type="evidence" value="ECO:0007669"/>
    <property type="project" value="UniProtKB-SubCell"/>
</dbReference>
<dbReference type="AlphaFoldDB" id="A0A160TWD3"/>